<organism evidence="2 3">
    <name type="scientific">Ophiobolus disseminans</name>
    <dbReference type="NCBI Taxonomy" id="1469910"/>
    <lineage>
        <taxon>Eukaryota</taxon>
        <taxon>Fungi</taxon>
        <taxon>Dikarya</taxon>
        <taxon>Ascomycota</taxon>
        <taxon>Pezizomycotina</taxon>
        <taxon>Dothideomycetes</taxon>
        <taxon>Pleosporomycetidae</taxon>
        <taxon>Pleosporales</taxon>
        <taxon>Pleosporineae</taxon>
        <taxon>Phaeosphaeriaceae</taxon>
        <taxon>Ophiobolus</taxon>
    </lineage>
</organism>
<feature type="domain" description="PRISE-like Rossmann-fold" evidence="1">
    <location>
        <begin position="9"/>
        <end position="385"/>
    </location>
</feature>
<dbReference type="PANTHER" id="PTHR32487">
    <property type="entry name" value="3-OXO-DELTA(4,5)-STEROID 5-BETA-REDUCTASE"/>
    <property type="match status" value="1"/>
</dbReference>
<dbReference type="InterPro" id="IPR055222">
    <property type="entry name" value="PRISE-like_Rossmann-fold"/>
</dbReference>
<dbReference type="SUPFAM" id="SSF51735">
    <property type="entry name" value="NAD(P)-binding Rossmann-fold domains"/>
    <property type="match status" value="1"/>
</dbReference>
<dbReference type="PANTHER" id="PTHR32487:SF4">
    <property type="entry name" value="SIRQ PROTEIN"/>
    <property type="match status" value="1"/>
</dbReference>
<dbReference type="EMBL" id="MU006234">
    <property type="protein sequence ID" value="KAF2822695.1"/>
    <property type="molecule type" value="Genomic_DNA"/>
</dbReference>
<name>A0A6A6ZQZ7_9PLEO</name>
<evidence type="ECO:0000313" key="2">
    <source>
        <dbReference type="EMBL" id="KAF2822695.1"/>
    </source>
</evidence>
<dbReference type="Proteomes" id="UP000799424">
    <property type="component" value="Unassembled WGS sequence"/>
</dbReference>
<evidence type="ECO:0000313" key="3">
    <source>
        <dbReference type="Proteomes" id="UP000799424"/>
    </source>
</evidence>
<reference evidence="2" key="1">
    <citation type="journal article" date="2020" name="Stud. Mycol.">
        <title>101 Dothideomycetes genomes: a test case for predicting lifestyles and emergence of pathogens.</title>
        <authorList>
            <person name="Haridas S."/>
            <person name="Albert R."/>
            <person name="Binder M."/>
            <person name="Bloem J."/>
            <person name="Labutti K."/>
            <person name="Salamov A."/>
            <person name="Andreopoulos B."/>
            <person name="Baker S."/>
            <person name="Barry K."/>
            <person name="Bills G."/>
            <person name="Bluhm B."/>
            <person name="Cannon C."/>
            <person name="Castanera R."/>
            <person name="Culley D."/>
            <person name="Daum C."/>
            <person name="Ezra D."/>
            <person name="Gonzalez J."/>
            <person name="Henrissat B."/>
            <person name="Kuo A."/>
            <person name="Liang C."/>
            <person name="Lipzen A."/>
            <person name="Lutzoni F."/>
            <person name="Magnuson J."/>
            <person name="Mondo S."/>
            <person name="Nolan M."/>
            <person name="Ohm R."/>
            <person name="Pangilinan J."/>
            <person name="Park H.-J."/>
            <person name="Ramirez L."/>
            <person name="Alfaro M."/>
            <person name="Sun H."/>
            <person name="Tritt A."/>
            <person name="Yoshinaga Y."/>
            <person name="Zwiers L.-H."/>
            <person name="Turgeon B."/>
            <person name="Goodwin S."/>
            <person name="Spatafora J."/>
            <person name="Crous P."/>
            <person name="Grigoriev I."/>
        </authorList>
    </citation>
    <scope>NUCLEOTIDE SEQUENCE</scope>
    <source>
        <strain evidence="2">CBS 113818</strain>
    </source>
</reference>
<dbReference type="OrthoDB" id="1731983at2759"/>
<sequence length="386" mass="43258">MLSSAENHALVIGASGLIGWSVVNQLLQPYPSLSPFRKITALVNRPLSLEKSFWPGLAPARPELSLVYGIDLLCSDAEFAKLLQKKVHDVASVSHVFYFAFKEAKDPEDEVAINLAMMRRVVLAIKSLSQSFRFFVYPGGTRGYGIYRPDGIFSAPLVEEMADQLPPDYAKTVSYPHYRAMLTAESLHQPWSWCELVPDAIIGFTPNGSGFSLAGHWAVYLYAFKLVHGEGAQVPFPGTLAGYDAKFTETSSAMLARVGIYVALHPEQFRERLFNVADTETPTTMRERWPQIAGWFGLRGVKPAESTSDARPSDFVKKHKERLDEAGVRGVNIWNSAQLDSYGYWLTFDRQLSLKRLRDAGFEEEAEPEEGWWAAFEMFKRASMIG</sequence>
<keyword evidence="3" id="KW-1185">Reference proteome</keyword>
<proteinExistence type="predicted"/>
<dbReference type="AlphaFoldDB" id="A0A6A6ZQZ7"/>
<accession>A0A6A6ZQZ7</accession>
<dbReference type="Pfam" id="PF22917">
    <property type="entry name" value="PRISE"/>
    <property type="match status" value="1"/>
</dbReference>
<protein>
    <recommendedName>
        <fullName evidence="1">PRISE-like Rossmann-fold domain-containing protein</fullName>
    </recommendedName>
</protein>
<evidence type="ECO:0000259" key="1">
    <source>
        <dbReference type="Pfam" id="PF22917"/>
    </source>
</evidence>
<gene>
    <name evidence="2" type="ORF">CC86DRAFT_330466</name>
</gene>
<dbReference type="Gene3D" id="3.40.50.720">
    <property type="entry name" value="NAD(P)-binding Rossmann-like Domain"/>
    <property type="match status" value="1"/>
</dbReference>
<dbReference type="InterPro" id="IPR036291">
    <property type="entry name" value="NAD(P)-bd_dom_sf"/>
</dbReference>